<dbReference type="RefSeq" id="WP_132114239.1">
    <property type="nucleotide sequence ID" value="NZ_SMJU01000002.1"/>
</dbReference>
<dbReference type="Gene3D" id="3.90.1200.10">
    <property type="match status" value="1"/>
</dbReference>
<dbReference type="PANTHER" id="PTHR21064:SF5">
    <property type="entry name" value="SLR1880 PROTEIN"/>
    <property type="match status" value="1"/>
</dbReference>
<dbReference type="OrthoDB" id="526037at2"/>
<proteinExistence type="predicted"/>
<reference evidence="2 3" key="1">
    <citation type="submission" date="2019-02" db="EMBL/GenBank/DDBJ databases">
        <title>Arundinibacter roseus gen. nov., sp. nov., a new member of the family Cytophagaceae.</title>
        <authorList>
            <person name="Szuroczki S."/>
            <person name="Khayer B."/>
            <person name="Sproer C."/>
            <person name="Toumi M."/>
            <person name="Szabo A."/>
            <person name="Felfoldi T."/>
            <person name="Schumann P."/>
            <person name="Toth E."/>
        </authorList>
    </citation>
    <scope>NUCLEOTIDE SEQUENCE [LARGE SCALE GENOMIC DNA]</scope>
    <source>
        <strain evidence="2 3">DMA-k-7a</strain>
    </source>
</reference>
<accession>A0A4R4KI84</accession>
<dbReference type="InterPro" id="IPR002575">
    <property type="entry name" value="Aminoglycoside_PTrfase"/>
</dbReference>
<dbReference type="PANTHER" id="PTHR21064">
    <property type="entry name" value="AMINOGLYCOSIDE PHOSPHOTRANSFERASE DOMAIN-CONTAINING PROTEIN-RELATED"/>
    <property type="match status" value="1"/>
</dbReference>
<evidence type="ECO:0000259" key="1">
    <source>
        <dbReference type="Pfam" id="PF01636"/>
    </source>
</evidence>
<feature type="domain" description="Aminoglycoside phosphotransferase" evidence="1">
    <location>
        <begin position="27"/>
        <end position="258"/>
    </location>
</feature>
<protein>
    <submittedName>
        <fullName evidence="2">Aminoglycoside phosphotransferase family protein</fullName>
    </submittedName>
</protein>
<dbReference type="Proteomes" id="UP000295706">
    <property type="component" value="Unassembled WGS sequence"/>
</dbReference>
<gene>
    <name evidence="2" type="ORF">EZE20_02680</name>
</gene>
<dbReference type="GO" id="GO:0016740">
    <property type="term" value="F:transferase activity"/>
    <property type="evidence" value="ECO:0007669"/>
    <property type="project" value="UniProtKB-KW"/>
</dbReference>
<evidence type="ECO:0000313" key="3">
    <source>
        <dbReference type="Proteomes" id="UP000295706"/>
    </source>
</evidence>
<comment type="caution">
    <text evidence="2">The sequence shown here is derived from an EMBL/GenBank/DDBJ whole genome shotgun (WGS) entry which is preliminary data.</text>
</comment>
<keyword evidence="2" id="KW-0808">Transferase</keyword>
<dbReference type="Pfam" id="PF01636">
    <property type="entry name" value="APH"/>
    <property type="match status" value="1"/>
</dbReference>
<dbReference type="InterPro" id="IPR050249">
    <property type="entry name" value="Pseudomonas-type_ThrB"/>
</dbReference>
<dbReference type="InterPro" id="IPR011009">
    <property type="entry name" value="Kinase-like_dom_sf"/>
</dbReference>
<dbReference type="AlphaFoldDB" id="A0A4R4KI84"/>
<dbReference type="SUPFAM" id="SSF56112">
    <property type="entry name" value="Protein kinase-like (PK-like)"/>
    <property type="match status" value="1"/>
</dbReference>
<name>A0A4R4KI84_9BACT</name>
<sequence>MEHSLDISSLLPVLAAFGLTPAKPPVPFGSGHINHTFLVHSFEGEKYILQKINTQVFQKPEAIANNLSLAAKHLETHAPGYLFLTPVHTLTGDEMFVEAGEYWRLTVFVPNSMSINEATSPEQAYEAARQFGLLARHLNGLSMNGFKATIPDFHNLTWRYQQFQQALDSSSESRKKEAAECIQYFLRSKLIVDTYQVLLRNPDFPDRLMHHDTKINNVLLNTTSQKGLCVCDLDTLMPGKIISDVGDMIRTFVSPVSEESTDFEKISVRLEYYEALMNGYLSEMKYVLTPTEKDVLFFSGPFLVYMQGLRFLADFLNGDVYYPIRYPEHNLRRAQNQMVLLQKLFANEDQLNVIIQDALA</sequence>
<dbReference type="EMBL" id="SMJU01000002">
    <property type="protein sequence ID" value="TDB67847.1"/>
    <property type="molecule type" value="Genomic_DNA"/>
</dbReference>
<keyword evidence="3" id="KW-1185">Reference proteome</keyword>
<evidence type="ECO:0000313" key="2">
    <source>
        <dbReference type="EMBL" id="TDB67847.1"/>
    </source>
</evidence>
<organism evidence="2 3">
    <name type="scientific">Arundinibacter roseus</name>
    <dbReference type="NCBI Taxonomy" id="2070510"/>
    <lineage>
        <taxon>Bacteria</taxon>
        <taxon>Pseudomonadati</taxon>
        <taxon>Bacteroidota</taxon>
        <taxon>Cytophagia</taxon>
        <taxon>Cytophagales</taxon>
        <taxon>Spirosomataceae</taxon>
        <taxon>Arundinibacter</taxon>
    </lineage>
</organism>